<dbReference type="Gene3D" id="3.40.720.10">
    <property type="entry name" value="Alkaline Phosphatase, subunit A"/>
    <property type="match status" value="1"/>
</dbReference>
<dbReference type="RefSeq" id="WP_010800476.1">
    <property type="nucleotide sequence ID" value="NZ_KQ033915.1"/>
</dbReference>
<dbReference type="GO" id="GO:0004065">
    <property type="term" value="F:arylsulfatase activity"/>
    <property type="evidence" value="ECO:0007669"/>
    <property type="project" value="TreeGrafter"/>
</dbReference>
<dbReference type="PANTHER" id="PTHR42693">
    <property type="entry name" value="ARYLSULFATASE FAMILY MEMBER"/>
    <property type="match status" value="1"/>
</dbReference>
<dbReference type="HOGENOM" id="CLU_006332_10_4_10"/>
<dbReference type="InterPro" id="IPR000917">
    <property type="entry name" value="Sulfatase_N"/>
</dbReference>
<evidence type="ECO:0000256" key="1">
    <source>
        <dbReference type="ARBA" id="ARBA00001913"/>
    </source>
</evidence>
<evidence type="ECO:0000256" key="6">
    <source>
        <dbReference type="ARBA" id="ARBA00022837"/>
    </source>
</evidence>
<accession>A0A0F5IJ52</accession>
<dbReference type="GO" id="GO:0046872">
    <property type="term" value="F:metal ion binding"/>
    <property type="evidence" value="ECO:0007669"/>
    <property type="project" value="UniProtKB-KW"/>
</dbReference>
<keyword evidence="5" id="KW-0378">Hydrolase</keyword>
<comment type="similarity">
    <text evidence="2">Belongs to the sulfatase family.</text>
</comment>
<dbReference type="EMBL" id="AQHV01000030">
    <property type="protein sequence ID" value="KKB45162.1"/>
    <property type="molecule type" value="Genomic_DNA"/>
</dbReference>
<gene>
    <name evidence="9" type="ORF">HMPREF1535_05057</name>
</gene>
<reference evidence="9 10" key="1">
    <citation type="submission" date="2013-04" db="EMBL/GenBank/DDBJ databases">
        <title>The Genome Sequence of Parabacteroides goldsteinii DSM 19448.</title>
        <authorList>
            <consortium name="The Broad Institute Genomics Platform"/>
            <person name="Earl A."/>
            <person name="Ward D."/>
            <person name="Feldgarden M."/>
            <person name="Gevers D."/>
            <person name="Martens E."/>
            <person name="Sakamoto M."/>
            <person name="Benno Y."/>
            <person name="Song Y."/>
            <person name="Liu C."/>
            <person name="Lee J."/>
            <person name="Bolanos M."/>
            <person name="Vaisanen M.L."/>
            <person name="Finegold S.M."/>
            <person name="Walker B."/>
            <person name="Young S."/>
            <person name="Zeng Q."/>
            <person name="Gargeya S."/>
            <person name="Fitzgerald M."/>
            <person name="Haas B."/>
            <person name="Abouelleil A."/>
            <person name="Allen A.W."/>
            <person name="Alvarado L."/>
            <person name="Arachchi H.M."/>
            <person name="Berlin A.M."/>
            <person name="Chapman S.B."/>
            <person name="Gainer-Dewar J."/>
            <person name="Goldberg J."/>
            <person name="Griggs A."/>
            <person name="Gujja S."/>
            <person name="Hansen M."/>
            <person name="Howarth C."/>
            <person name="Imamovic A."/>
            <person name="Ireland A."/>
            <person name="Larimer J."/>
            <person name="McCowan C."/>
            <person name="Murphy C."/>
            <person name="Pearson M."/>
            <person name="Poon T.W."/>
            <person name="Priest M."/>
            <person name="Roberts A."/>
            <person name="Saif S."/>
            <person name="Shea T."/>
            <person name="Sisk P."/>
            <person name="Sykes S."/>
            <person name="Wortman J."/>
            <person name="Nusbaum C."/>
            <person name="Birren B."/>
        </authorList>
    </citation>
    <scope>NUCLEOTIDE SEQUENCE [LARGE SCALE GENOMIC DNA]</scope>
    <source>
        <strain evidence="9 10">DSM 19448</strain>
    </source>
</reference>
<organism evidence="9 10">
    <name type="scientific">Parabacteroides goldsteinii DSM 19448 = WAL 12034</name>
    <dbReference type="NCBI Taxonomy" id="927665"/>
    <lineage>
        <taxon>Bacteria</taxon>
        <taxon>Pseudomonadati</taxon>
        <taxon>Bacteroidota</taxon>
        <taxon>Bacteroidia</taxon>
        <taxon>Bacteroidales</taxon>
        <taxon>Tannerellaceae</taxon>
        <taxon>Parabacteroides</taxon>
    </lineage>
</organism>
<dbReference type="InterPro" id="IPR050738">
    <property type="entry name" value="Sulfatase"/>
</dbReference>
<evidence type="ECO:0000313" key="9">
    <source>
        <dbReference type="EMBL" id="KKB45162.1"/>
    </source>
</evidence>
<dbReference type="PANTHER" id="PTHR42693:SF42">
    <property type="entry name" value="ARYLSULFATASE G"/>
    <property type="match status" value="1"/>
</dbReference>
<dbReference type="Proteomes" id="UP000033047">
    <property type="component" value="Unassembled WGS sequence"/>
</dbReference>
<name>A0A0F5IJ52_9BACT</name>
<keyword evidence="3" id="KW-0479">Metal-binding</keyword>
<dbReference type="Gene3D" id="3.30.1120.10">
    <property type="match status" value="1"/>
</dbReference>
<evidence type="ECO:0000256" key="2">
    <source>
        <dbReference type="ARBA" id="ARBA00008779"/>
    </source>
</evidence>
<dbReference type="Pfam" id="PF00884">
    <property type="entry name" value="Sulfatase"/>
    <property type="match status" value="1"/>
</dbReference>
<comment type="cofactor">
    <cofactor evidence="1">
        <name>Ca(2+)</name>
        <dbReference type="ChEBI" id="CHEBI:29108"/>
    </cofactor>
</comment>
<dbReference type="PATRIC" id="fig|927665.4.peg.5178"/>
<evidence type="ECO:0000256" key="4">
    <source>
        <dbReference type="ARBA" id="ARBA00022729"/>
    </source>
</evidence>
<comment type="caution">
    <text evidence="9">The sequence shown here is derived from an EMBL/GenBank/DDBJ whole genome shotgun (WGS) entry which is preliminary data.</text>
</comment>
<proteinExistence type="inferred from homology"/>
<protein>
    <recommendedName>
        <fullName evidence="8">Sulfatase N-terminal domain-containing protein</fullName>
    </recommendedName>
</protein>
<dbReference type="CDD" id="cd16144">
    <property type="entry name" value="ARS_like"/>
    <property type="match status" value="1"/>
</dbReference>
<comment type="PTM">
    <text evidence="7">The conversion to 3-oxoalanine (also known as C-formylglycine, FGly), of a serine or cysteine residue in prokaryotes and of a cysteine residue in eukaryotes, is critical for catalytic activity.</text>
</comment>
<evidence type="ECO:0000259" key="8">
    <source>
        <dbReference type="Pfam" id="PF00884"/>
    </source>
</evidence>
<evidence type="ECO:0000256" key="3">
    <source>
        <dbReference type="ARBA" id="ARBA00022723"/>
    </source>
</evidence>
<dbReference type="PROSITE" id="PS00523">
    <property type="entry name" value="SULFATASE_1"/>
    <property type="match status" value="1"/>
</dbReference>
<evidence type="ECO:0000256" key="5">
    <source>
        <dbReference type="ARBA" id="ARBA00022801"/>
    </source>
</evidence>
<dbReference type="SUPFAM" id="SSF53649">
    <property type="entry name" value="Alkaline phosphatase-like"/>
    <property type="match status" value="1"/>
</dbReference>
<dbReference type="AlphaFoldDB" id="A0A0F5IJ52"/>
<evidence type="ECO:0000313" key="10">
    <source>
        <dbReference type="Proteomes" id="UP000033047"/>
    </source>
</evidence>
<keyword evidence="6" id="KW-0106">Calcium</keyword>
<dbReference type="InterPro" id="IPR017850">
    <property type="entry name" value="Alkaline_phosphatase_core_sf"/>
</dbReference>
<keyword evidence="4" id="KW-0732">Signal</keyword>
<feature type="domain" description="Sulfatase N-terminal" evidence="8">
    <location>
        <begin position="24"/>
        <end position="381"/>
    </location>
</feature>
<dbReference type="STRING" id="927665.HMPREF1535_05057"/>
<sequence>MKKTLCVSTLLCLAGQPLVAQERPNVIVFLVDDMGLMDTSLPFLTDEAGNPVRYPLNDWYQTPNMERMARQGIRFSTFYAQSVSSPSRASIMTGQNSTRHRTTNWINSETNNKTPFGPTDWNWKGISKNDVTLPRVLHDAGYKTIHVGKAHFGCQNSDGELPQNIGFDVNIAGSSIGHPGSYYGENGYGHIKGQKARAVPGLEKYHGTDTFLSEALTLEANEQITEAVGEKKPFFLYMSHYAVHSPFEADKRFADHYRYTGRPKVAADFATLIEGMDKSLGDIMDHLEELGIAENTLIIFLGDNGSDAPLGDDKGYTSSAPLRGKKGSEFEGGVRVPFIACWGKPDMNNPLQKQLPIEVGGVQLQMGTVMDIYPTLVSLSGAKNPKDHIIDGVDLRDQLEGKRNNSRPETVLMHFPHEHRGSYFTTYIEGDWKLIYYYNPENPSEPRYRLYNLKKDPGESLDVSERNPKLLVKMVKAMTAQLDAEGALYPEDANGNVLRPVY</sequence>
<evidence type="ECO:0000256" key="7">
    <source>
        <dbReference type="PIRSR" id="PIRSR600917-52"/>
    </source>
</evidence>
<dbReference type="InterPro" id="IPR024607">
    <property type="entry name" value="Sulfatase_CS"/>
</dbReference>
<feature type="modified residue" description="3-oxoalanine (Ser)" evidence="7">
    <location>
        <position position="84"/>
    </location>
</feature>
<dbReference type="FunFam" id="3.40.720.10:FF:000101">
    <property type="entry name" value="Secreted sulfatase ydeN"/>
    <property type="match status" value="1"/>
</dbReference>